<evidence type="ECO:0000256" key="2">
    <source>
        <dbReference type="ARBA" id="ARBA00022932"/>
    </source>
</evidence>
<dbReference type="PANTHER" id="PTHR11669:SF8">
    <property type="entry name" value="DNA POLYMERASE III SUBUNIT DELTA"/>
    <property type="match status" value="1"/>
</dbReference>
<sequence length="341" mass="37086">MNALRRPLPWQQDLWIELTTQVLQGRLSHALLLSGPDGVGKGHFARALAAFLICEQRSGYACGSCRSCQQLAAGTQPNATCLSPDGHTALVLASTMPETRLVHWQPDKDSKRQDIAIGAVQSVIAQLQQSSHYGQVRVVLINPADRLNDSSVNALLKLVEEPPAGTHLLFVSERPQVLAATLRSRCQRIRLPLPDAAVAGAWLADQTGRSDHAEALAAAQGAPLRALALASGEALTLRREWAELWMAVGRRRKDPVSAAAMVDRDHIASHLQWAWSWLYARFRASVLGNAIDADVLPAWEELLGEIVEANRLVAGTAQPQLVLESLLVLWAKHAPRLQGTS</sequence>
<dbReference type="GO" id="GO:0006261">
    <property type="term" value="P:DNA-templated DNA replication"/>
    <property type="evidence" value="ECO:0007669"/>
    <property type="project" value="TreeGrafter"/>
</dbReference>
<dbReference type="Gene3D" id="3.40.50.300">
    <property type="entry name" value="P-loop containing nucleotide triphosphate hydrolases"/>
    <property type="match status" value="1"/>
</dbReference>
<dbReference type="SUPFAM" id="SSF52540">
    <property type="entry name" value="P-loop containing nucleoside triphosphate hydrolases"/>
    <property type="match status" value="1"/>
</dbReference>
<dbReference type="RefSeq" id="WP_143383599.1">
    <property type="nucleotide sequence ID" value="NZ_FOOC01000002.1"/>
</dbReference>
<protein>
    <recommendedName>
        <fullName evidence="1">DNA-directed DNA polymerase</fullName>
        <ecNumber evidence="1">2.7.7.7</ecNumber>
    </recommendedName>
</protein>
<dbReference type="InterPro" id="IPR027417">
    <property type="entry name" value="P-loop_NTPase"/>
</dbReference>
<keyword evidence="2" id="KW-0808">Transferase</keyword>
<comment type="catalytic activity">
    <reaction evidence="3">
        <text>DNA(n) + a 2'-deoxyribonucleoside 5'-triphosphate = DNA(n+1) + diphosphate</text>
        <dbReference type="Rhea" id="RHEA:22508"/>
        <dbReference type="Rhea" id="RHEA-COMP:17339"/>
        <dbReference type="Rhea" id="RHEA-COMP:17340"/>
        <dbReference type="ChEBI" id="CHEBI:33019"/>
        <dbReference type="ChEBI" id="CHEBI:61560"/>
        <dbReference type="ChEBI" id="CHEBI:173112"/>
        <dbReference type="EC" id="2.7.7.7"/>
    </reaction>
</comment>
<name>A0A1I2HSB0_9GAMM</name>
<evidence type="ECO:0000313" key="4">
    <source>
        <dbReference type="EMBL" id="SFF32622.1"/>
    </source>
</evidence>
<accession>A0A1I2HSB0</accession>
<evidence type="ECO:0000313" key="5">
    <source>
        <dbReference type="Proteomes" id="UP000199771"/>
    </source>
</evidence>
<dbReference type="Proteomes" id="UP000199771">
    <property type="component" value="Unassembled WGS sequence"/>
</dbReference>
<evidence type="ECO:0000256" key="3">
    <source>
        <dbReference type="ARBA" id="ARBA00049244"/>
    </source>
</evidence>
<organism evidence="4 5">
    <name type="scientific">Fontimonas thermophila</name>
    <dbReference type="NCBI Taxonomy" id="1076937"/>
    <lineage>
        <taxon>Bacteria</taxon>
        <taxon>Pseudomonadati</taxon>
        <taxon>Pseudomonadota</taxon>
        <taxon>Gammaproteobacteria</taxon>
        <taxon>Nevskiales</taxon>
        <taxon>Nevskiaceae</taxon>
        <taxon>Fontimonas</taxon>
    </lineage>
</organism>
<dbReference type="GO" id="GO:0003887">
    <property type="term" value="F:DNA-directed DNA polymerase activity"/>
    <property type="evidence" value="ECO:0007669"/>
    <property type="project" value="UniProtKB-KW"/>
</dbReference>
<keyword evidence="2" id="KW-0239">DNA-directed DNA polymerase</keyword>
<evidence type="ECO:0000256" key="1">
    <source>
        <dbReference type="ARBA" id="ARBA00012417"/>
    </source>
</evidence>
<keyword evidence="5" id="KW-1185">Reference proteome</keyword>
<dbReference type="InterPro" id="IPR050238">
    <property type="entry name" value="DNA_Rep/Repair_Clamp_Loader"/>
</dbReference>
<keyword evidence="2" id="KW-0548">Nucleotidyltransferase</keyword>
<proteinExistence type="predicted"/>
<dbReference type="GO" id="GO:0009360">
    <property type="term" value="C:DNA polymerase III complex"/>
    <property type="evidence" value="ECO:0007669"/>
    <property type="project" value="TreeGrafter"/>
</dbReference>
<dbReference type="AlphaFoldDB" id="A0A1I2HSB0"/>
<dbReference type="Pfam" id="PF13177">
    <property type="entry name" value="DNA_pol3_delta2"/>
    <property type="match status" value="1"/>
</dbReference>
<dbReference type="EC" id="2.7.7.7" evidence="1"/>
<dbReference type="PANTHER" id="PTHR11669">
    <property type="entry name" value="REPLICATION FACTOR C / DNA POLYMERASE III GAMMA-TAU SUBUNIT"/>
    <property type="match status" value="1"/>
</dbReference>
<gene>
    <name evidence="4" type="ORF">SAMN04488120_102187</name>
</gene>
<dbReference type="OrthoDB" id="9811073at2"/>
<dbReference type="STRING" id="1076937.SAMN04488120_102187"/>
<reference evidence="4 5" key="1">
    <citation type="submission" date="2016-10" db="EMBL/GenBank/DDBJ databases">
        <authorList>
            <person name="de Groot N.N."/>
        </authorList>
    </citation>
    <scope>NUCLEOTIDE SEQUENCE [LARGE SCALE GENOMIC DNA]</scope>
    <source>
        <strain evidence="4 5">DSM 23609</strain>
    </source>
</reference>
<dbReference type="EMBL" id="FOOC01000002">
    <property type="protein sequence ID" value="SFF32622.1"/>
    <property type="molecule type" value="Genomic_DNA"/>
</dbReference>